<dbReference type="InterPro" id="IPR011605">
    <property type="entry name" value="NusB_fam"/>
</dbReference>
<dbReference type="Gene3D" id="1.10.940.10">
    <property type="entry name" value="NusB-like"/>
    <property type="match status" value="1"/>
</dbReference>
<evidence type="ECO:0000313" key="9">
    <source>
        <dbReference type="Proteomes" id="UP000614996"/>
    </source>
</evidence>
<dbReference type="SUPFAM" id="SSF48013">
    <property type="entry name" value="NusB-like"/>
    <property type="match status" value="1"/>
</dbReference>
<proteinExistence type="inferred from homology"/>
<keyword evidence="4 6" id="KW-0805">Transcription regulation</keyword>
<name>A0A8J4AF94_9ACTN</name>
<evidence type="ECO:0000313" key="8">
    <source>
        <dbReference type="EMBL" id="GIL30239.1"/>
    </source>
</evidence>
<keyword evidence="9" id="KW-1185">Reference proteome</keyword>
<dbReference type="Proteomes" id="UP000614996">
    <property type="component" value="Unassembled WGS sequence"/>
</dbReference>
<dbReference type="PANTHER" id="PTHR11078:SF3">
    <property type="entry name" value="ANTITERMINATION NUSB DOMAIN-CONTAINING PROTEIN"/>
    <property type="match status" value="1"/>
</dbReference>
<sequence length="150" mass="16466">MTTVTESGPASPAGMSTRTKARKRALDVLYEADLRAEDPLVVLRRRVEWAEPPVREYTVTLVEGYQQHAEEIDHLIATYAQGWSLSRMPAVDRNIARVAIFELAHRADIDDAVAISEAVELATALSTDESPKFVNGLLGSIAEALRGDPH</sequence>
<dbReference type="PANTHER" id="PTHR11078">
    <property type="entry name" value="N UTILIZATION SUBSTANCE PROTEIN B-RELATED"/>
    <property type="match status" value="1"/>
</dbReference>
<dbReference type="AlphaFoldDB" id="A0A8J4AF94"/>
<evidence type="ECO:0000256" key="4">
    <source>
        <dbReference type="ARBA" id="ARBA00023015"/>
    </source>
</evidence>
<feature type="domain" description="NusB/RsmB/TIM44" evidence="7">
    <location>
        <begin position="20"/>
        <end position="142"/>
    </location>
</feature>
<keyword evidence="3 6" id="KW-0694">RNA-binding</keyword>
<organism evidence="8 9">
    <name type="scientific">Actinocatenispora comari</name>
    <dbReference type="NCBI Taxonomy" id="2807577"/>
    <lineage>
        <taxon>Bacteria</taxon>
        <taxon>Bacillati</taxon>
        <taxon>Actinomycetota</taxon>
        <taxon>Actinomycetes</taxon>
        <taxon>Micromonosporales</taxon>
        <taxon>Micromonosporaceae</taxon>
        <taxon>Actinocatenispora</taxon>
    </lineage>
</organism>
<evidence type="ECO:0000259" key="7">
    <source>
        <dbReference type="Pfam" id="PF01029"/>
    </source>
</evidence>
<protein>
    <recommendedName>
        <fullName evidence="6">Transcription antitermination protein NusB</fullName>
    </recommendedName>
    <alternativeName>
        <fullName evidence="6">Antitermination factor NusB</fullName>
    </alternativeName>
</protein>
<dbReference type="GO" id="GO:0031564">
    <property type="term" value="P:transcription antitermination"/>
    <property type="evidence" value="ECO:0007669"/>
    <property type="project" value="UniProtKB-KW"/>
</dbReference>
<evidence type="ECO:0000256" key="5">
    <source>
        <dbReference type="ARBA" id="ARBA00023163"/>
    </source>
</evidence>
<evidence type="ECO:0000256" key="2">
    <source>
        <dbReference type="ARBA" id="ARBA00022814"/>
    </source>
</evidence>
<dbReference type="EMBL" id="BOPO01000114">
    <property type="protein sequence ID" value="GIL30239.1"/>
    <property type="molecule type" value="Genomic_DNA"/>
</dbReference>
<keyword evidence="2 6" id="KW-0889">Transcription antitermination</keyword>
<comment type="caution">
    <text evidence="8">The sequence shown here is derived from an EMBL/GenBank/DDBJ whole genome shotgun (WGS) entry which is preliminary data.</text>
</comment>
<comment type="function">
    <text evidence="6">Involved in transcription antitermination. Required for transcription of ribosomal RNA (rRNA) genes. Binds specifically to the boxA antiterminator sequence of the ribosomal RNA (rrn) operons.</text>
</comment>
<evidence type="ECO:0000256" key="1">
    <source>
        <dbReference type="ARBA" id="ARBA00005952"/>
    </source>
</evidence>
<dbReference type="Pfam" id="PF01029">
    <property type="entry name" value="NusB"/>
    <property type="match status" value="1"/>
</dbReference>
<dbReference type="InterPro" id="IPR035926">
    <property type="entry name" value="NusB-like_sf"/>
</dbReference>
<evidence type="ECO:0000256" key="6">
    <source>
        <dbReference type="HAMAP-Rule" id="MF_00073"/>
    </source>
</evidence>
<dbReference type="GO" id="GO:0006353">
    <property type="term" value="P:DNA-templated transcription termination"/>
    <property type="evidence" value="ECO:0007669"/>
    <property type="project" value="UniProtKB-UniRule"/>
</dbReference>
<dbReference type="GO" id="GO:0005829">
    <property type="term" value="C:cytosol"/>
    <property type="evidence" value="ECO:0007669"/>
    <property type="project" value="TreeGrafter"/>
</dbReference>
<dbReference type="HAMAP" id="MF_00073">
    <property type="entry name" value="NusB"/>
    <property type="match status" value="1"/>
</dbReference>
<gene>
    <name evidence="6 8" type="primary">nusB</name>
    <name evidence="8" type="ORF">NUM_54930</name>
</gene>
<reference evidence="9" key="1">
    <citation type="journal article" date="2021" name="Int. J. Syst. Evol. Microbiol.">
        <title>Actinocatenispora comari sp. nov., an endophytic actinomycete isolated from aerial parts of Comarum salesowianum.</title>
        <authorList>
            <person name="Oyunbileg N."/>
            <person name="Iizaka Y."/>
            <person name="Hamada M."/>
            <person name="Davaapurev B.O."/>
            <person name="Fukumoto A."/>
            <person name="Tsetseg B."/>
            <person name="Kato F."/>
            <person name="Tamura T."/>
            <person name="Batkhuu J."/>
            <person name="Anzai Y."/>
        </authorList>
    </citation>
    <scope>NUCLEOTIDE SEQUENCE [LARGE SCALE GENOMIC DNA]</scope>
    <source>
        <strain evidence="9">NUM-2625</strain>
    </source>
</reference>
<dbReference type="InterPro" id="IPR006027">
    <property type="entry name" value="NusB_RsmB_TIM44"/>
</dbReference>
<keyword evidence="5 6" id="KW-0804">Transcription</keyword>
<accession>A0A8J4AF94</accession>
<evidence type="ECO:0000256" key="3">
    <source>
        <dbReference type="ARBA" id="ARBA00022884"/>
    </source>
</evidence>
<dbReference type="GO" id="GO:0003723">
    <property type="term" value="F:RNA binding"/>
    <property type="evidence" value="ECO:0007669"/>
    <property type="project" value="UniProtKB-UniRule"/>
</dbReference>
<comment type="similarity">
    <text evidence="1 6">Belongs to the NusB family.</text>
</comment>
<dbReference type="NCBIfam" id="TIGR01951">
    <property type="entry name" value="nusB"/>
    <property type="match status" value="1"/>
</dbReference>